<gene>
    <name evidence="7" type="ORF">METZ01_LOCUS439323</name>
</gene>
<evidence type="ECO:0000256" key="2">
    <source>
        <dbReference type="ARBA" id="ARBA00022475"/>
    </source>
</evidence>
<dbReference type="GO" id="GO:0005886">
    <property type="term" value="C:plasma membrane"/>
    <property type="evidence" value="ECO:0007669"/>
    <property type="project" value="UniProtKB-SubCell"/>
</dbReference>
<sequence>VKYSEFLGKRYLIIILGSIAVYSIFLFFSDFNNVYDRLQNFQITSLPIILLVIFSSWLILFVRWTVLLKKHKILVPLKINLLVFFAGFTLSISPVKSGELIKSI</sequence>
<feature type="transmembrane region" description="Helical" evidence="6">
    <location>
        <begin position="12"/>
        <end position="29"/>
    </location>
</feature>
<keyword evidence="3 6" id="KW-0812">Transmembrane</keyword>
<keyword evidence="5 6" id="KW-0472">Membrane</keyword>
<evidence type="ECO:0000256" key="5">
    <source>
        <dbReference type="ARBA" id="ARBA00023136"/>
    </source>
</evidence>
<dbReference type="Pfam" id="PF03706">
    <property type="entry name" value="LPG_synthase_TM"/>
    <property type="match status" value="1"/>
</dbReference>
<dbReference type="AlphaFoldDB" id="A0A382YU56"/>
<keyword evidence="2" id="KW-1003">Cell membrane</keyword>
<evidence type="ECO:0000256" key="1">
    <source>
        <dbReference type="ARBA" id="ARBA00004651"/>
    </source>
</evidence>
<name>A0A382YU56_9ZZZZ</name>
<evidence type="ECO:0000313" key="7">
    <source>
        <dbReference type="EMBL" id="SVD86469.1"/>
    </source>
</evidence>
<accession>A0A382YU56</accession>
<feature type="transmembrane region" description="Helical" evidence="6">
    <location>
        <begin position="41"/>
        <end position="61"/>
    </location>
</feature>
<keyword evidence="4 6" id="KW-1133">Transmembrane helix</keyword>
<feature type="non-terminal residue" evidence="7">
    <location>
        <position position="1"/>
    </location>
</feature>
<proteinExistence type="predicted"/>
<evidence type="ECO:0000256" key="3">
    <source>
        <dbReference type="ARBA" id="ARBA00022692"/>
    </source>
</evidence>
<feature type="transmembrane region" description="Helical" evidence="6">
    <location>
        <begin position="73"/>
        <end position="92"/>
    </location>
</feature>
<dbReference type="EMBL" id="UINC01178360">
    <property type="protein sequence ID" value="SVD86469.1"/>
    <property type="molecule type" value="Genomic_DNA"/>
</dbReference>
<reference evidence="7" key="1">
    <citation type="submission" date="2018-05" db="EMBL/GenBank/DDBJ databases">
        <authorList>
            <person name="Lanie J.A."/>
            <person name="Ng W.-L."/>
            <person name="Kazmierczak K.M."/>
            <person name="Andrzejewski T.M."/>
            <person name="Davidsen T.M."/>
            <person name="Wayne K.J."/>
            <person name="Tettelin H."/>
            <person name="Glass J.I."/>
            <person name="Rusch D."/>
            <person name="Podicherti R."/>
            <person name="Tsui H.-C.T."/>
            <person name="Winkler M.E."/>
        </authorList>
    </citation>
    <scope>NUCLEOTIDE SEQUENCE</scope>
</reference>
<evidence type="ECO:0000256" key="6">
    <source>
        <dbReference type="SAM" id="Phobius"/>
    </source>
</evidence>
<dbReference type="InterPro" id="IPR022791">
    <property type="entry name" value="L-PG_synthase/AglD"/>
</dbReference>
<evidence type="ECO:0000256" key="4">
    <source>
        <dbReference type="ARBA" id="ARBA00022989"/>
    </source>
</evidence>
<comment type="subcellular location">
    <subcellularLocation>
        <location evidence="1">Cell membrane</location>
        <topology evidence="1">Multi-pass membrane protein</topology>
    </subcellularLocation>
</comment>
<protein>
    <submittedName>
        <fullName evidence="7">Uncharacterized protein</fullName>
    </submittedName>
</protein>
<organism evidence="7">
    <name type="scientific">marine metagenome</name>
    <dbReference type="NCBI Taxonomy" id="408172"/>
    <lineage>
        <taxon>unclassified sequences</taxon>
        <taxon>metagenomes</taxon>
        <taxon>ecological metagenomes</taxon>
    </lineage>
</organism>